<evidence type="ECO:0000313" key="2">
    <source>
        <dbReference type="EMBL" id="MCW8109920.1"/>
    </source>
</evidence>
<reference evidence="2" key="1">
    <citation type="submission" date="2022-11" db="EMBL/GenBank/DDBJ databases">
        <title>Alteromonas sp. nov., isolated from sea water of the Qingdao.</title>
        <authorList>
            <person name="Wang Q."/>
        </authorList>
    </citation>
    <scope>NUCLEOTIDE SEQUENCE</scope>
    <source>
        <strain evidence="2">ASW11-7</strain>
    </source>
</reference>
<dbReference type="Proteomes" id="UP001142810">
    <property type="component" value="Unassembled WGS sequence"/>
</dbReference>
<protein>
    <recommendedName>
        <fullName evidence="4">DUF2946 domain-containing protein</fullName>
    </recommendedName>
</protein>
<accession>A0ABT3PBG6</accession>
<evidence type="ECO:0000313" key="3">
    <source>
        <dbReference type="Proteomes" id="UP001142810"/>
    </source>
</evidence>
<evidence type="ECO:0000256" key="1">
    <source>
        <dbReference type="SAM" id="SignalP"/>
    </source>
</evidence>
<evidence type="ECO:0008006" key="4">
    <source>
        <dbReference type="Google" id="ProtNLM"/>
    </source>
</evidence>
<sequence>MTRSIGIVLLLFAVSVQALAQQYAVHSNSHSHPNELSGSMHQMQLVTESNSHSNHCGKNLNDEAIQSETCCEEECYCPPQLCVNLPLFLVSGTPILPNVQSPEFYLFAGQATRNIPSGHFRPPIS</sequence>
<dbReference type="RefSeq" id="WP_265618803.1">
    <property type="nucleotide sequence ID" value="NZ_JAPFRD010000013.1"/>
</dbReference>
<keyword evidence="3" id="KW-1185">Reference proteome</keyword>
<organism evidence="2 3">
    <name type="scientific">Alteromonas aquimaris</name>
    <dbReference type="NCBI Taxonomy" id="2998417"/>
    <lineage>
        <taxon>Bacteria</taxon>
        <taxon>Pseudomonadati</taxon>
        <taxon>Pseudomonadota</taxon>
        <taxon>Gammaproteobacteria</taxon>
        <taxon>Alteromonadales</taxon>
        <taxon>Alteromonadaceae</taxon>
        <taxon>Alteromonas/Salinimonas group</taxon>
        <taxon>Alteromonas</taxon>
    </lineage>
</organism>
<keyword evidence="1" id="KW-0732">Signal</keyword>
<feature type="signal peptide" evidence="1">
    <location>
        <begin position="1"/>
        <end position="20"/>
    </location>
</feature>
<comment type="caution">
    <text evidence="2">The sequence shown here is derived from an EMBL/GenBank/DDBJ whole genome shotgun (WGS) entry which is preliminary data.</text>
</comment>
<name>A0ABT3PBG6_9ALTE</name>
<proteinExistence type="predicted"/>
<dbReference type="EMBL" id="JAPFRD010000013">
    <property type="protein sequence ID" value="MCW8109920.1"/>
    <property type="molecule type" value="Genomic_DNA"/>
</dbReference>
<feature type="chain" id="PRO_5047136821" description="DUF2946 domain-containing protein" evidence="1">
    <location>
        <begin position="21"/>
        <end position="125"/>
    </location>
</feature>
<gene>
    <name evidence="2" type="ORF">OPS25_15545</name>
</gene>